<feature type="compositionally biased region" description="Basic residues" evidence="1">
    <location>
        <begin position="172"/>
        <end position="181"/>
    </location>
</feature>
<feature type="region of interest" description="Disordered" evidence="1">
    <location>
        <begin position="1"/>
        <end position="92"/>
    </location>
</feature>
<evidence type="ECO:0000313" key="3">
    <source>
        <dbReference type="Proteomes" id="UP001420932"/>
    </source>
</evidence>
<sequence length="190" mass="19699">MIVRHGHGCGGVETSPSKWDGVEASSPTTFQGGVEARSAAASATGGAAVLTGERWRSGESGGDSGPAEAATGRQPDEPAEEAAPAGGAGCSSGDSFHAAWRACVFNGRRMAAEQRQARVVNQPADLAKDGATARDLHGRRRRTTVARHGAVDGASCLKRRRLTRPDGGGGGAKRRRRRRQRSGGGDFRVL</sequence>
<dbReference type="EMBL" id="JBBNAF010000001">
    <property type="protein sequence ID" value="KAK9169214.1"/>
    <property type="molecule type" value="Genomic_DNA"/>
</dbReference>
<feature type="compositionally biased region" description="Basic and acidic residues" evidence="1">
    <location>
        <begin position="126"/>
        <end position="136"/>
    </location>
</feature>
<protein>
    <submittedName>
        <fullName evidence="2">Uncharacterized protein</fullName>
    </submittedName>
</protein>
<dbReference type="AlphaFoldDB" id="A0AAP0LHM8"/>
<organism evidence="2 3">
    <name type="scientific">Stephania yunnanensis</name>
    <dbReference type="NCBI Taxonomy" id="152371"/>
    <lineage>
        <taxon>Eukaryota</taxon>
        <taxon>Viridiplantae</taxon>
        <taxon>Streptophyta</taxon>
        <taxon>Embryophyta</taxon>
        <taxon>Tracheophyta</taxon>
        <taxon>Spermatophyta</taxon>
        <taxon>Magnoliopsida</taxon>
        <taxon>Ranunculales</taxon>
        <taxon>Menispermaceae</taxon>
        <taxon>Menispermoideae</taxon>
        <taxon>Cissampelideae</taxon>
        <taxon>Stephania</taxon>
    </lineage>
</organism>
<comment type="caution">
    <text evidence="2">The sequence shown here is derived from an EMBL/GenBank/DDBJ whole genome shotgun (WGS) entry which is preliminary data.</text>
</comment>
<feature type="region of interest" description="Disordered" evidence="1">
    <location>
        <begin position="121"/>
        <end position="190"/>
    </location>
</feature>
<accession>A0AAP0LHM8</accession>
<evidence type="ECO:0000313" key="2">
    <source>
        <dbReference type="EMBL" id="KAK9169214.1"/>
    </source>
</evidence>
<evidence type="ECO:0000256" key="1">
    <source>
        <dbReference type="SAM" id="MobiDB-lite"/>
    </source>
</evidence>
<proteinExistence type="predicted"/>
<dbReference type="Proteomes" id="UP001420932">
    <property type="component" value="Unassembled WGS sequence"/>
</dbReference>
<keyword evidence="3" id="KW-1185">Reference proteome</keyword>
<reference evidence="2 3" key="1">
    <citation type="submission" date="2024-01" db="EMBL/GenBank/DDBJ databases">
        <title>Genome assemblies of Stephania.</title>
        <authorList>
            <person name="Yang L."/>
        </authorList>
    </citation>
    <scope>NUCLEOTIDE SEQUENCE [LARGE SCALE GENOMIC DNA]</scope>
    <source>
        <strain evidence="2">YNDBR</strain>
        <tissue evidence="2">Leaf</tissue>
    </source>
</reference>
<feature type="compositionally biased region" description="Low complexity" evidence="1">
    <location>
        <begin position="32"/>
        <end position="52"/>
    </location>
</feature>
<name>A0AAP0LHM8_9MAGN</name>
<gene>
    <name evidence="2" type="ORF">Syun_001354</name>
</gene>